<gene>
    <name evidence="6" type="ORF">JQ615_09105</name>
</gene>
<reference evidence="7" key="1">
    <citation type="journal article" date="2021" name="ISME J.">
        <title>Evolutionary origin and ecological implication of a unique nif island in free-living Bradyrhizobium lineages.</title>
        <authorList>
            <person name="Tao J."/>
        </authorList>
    </citation>
    <scope>NUCLEOTIDE SEQUENCE [LARGE SCALE GENOMIC DNA]</scope>
    <source>
        <strain evidence="7">SZCCT0434</strain>
    </source>
</reference>
<dbReference type="EMBL" id="JAFCJH010000007">
    <property type="protein sequence ID" value="MBR0795545.1"/>
    <property type="molecule type" value="Genomic_DNA"/>
</dbReference>
<evidence type="ECO:0000256" key="5">
    <source>
        <dbReference type="ARBA" id="ARBA00023014"/>
    </source>
</evidence>
<keyword evidence="1" id="KW-0004">4Fe-4S</keyword>
<proteinExistence type="predicted"/>
<protein>
    <submittedName>
        <fullName evidence="6">FAD-dependent oxidoreductase</fullName>
    </submittedName>
</protein>
<evidence type="ECO:0000256" key="2">
    <source>
        <dbReference type="ARBA" id="ARBA00022723"/>
    </source>
</evidence>
<evidence type="ECO:0000256" key="4">
    <source>
        <dbReference type="ARBA" id="ARBA00023004"/>
    </source>
</evidence>
<evidence type="ECO:0000256" key="3">
    <source>
        <dbReference type="ARBA" id="ARBA00023002"/>
    </source>
</evidence>
<dbReference type="InterPro" id="IPR036188">
    <property type="entry name" value="FAD/NAD-bd_sf"/>
</dbReference>
<keyword evidence="5" id="KW-0411">Iron-sulfur</keyword>
<organism evidence="6 7">
    <name type="scientific">Bradyrhizobium jicamae</name>
    <dbReference type="NCBI Taxonomy" id="280332"/>
    <lineage>
        <taxon>Bacteria</taxon>
        <taxon>Pseudomonadati</taxon>
        <taxon>Pseudomonadota</taxon>
        <taxon>Alphaproteobacteria</taxon>
        <taxon>Hyphomicrobiales</taxon>
        <taxon>Nitrobacteraceae</taxon>
        <taxon>Bradyrhizobium</taxon>
    </lineage>
</organism>
<dbReference type="PANTHER" id="PTHR43498:SF1">
    <property type="entry name" value="COB--COM HETERODISULFIDE REDUCTASE IRON-SULFUR SUBUNIT A"/>
    <property type="match status" value="1"/>
</dbReference>
<evidence type="ECO:0000313" key="7">
    <source>
        <dbReference type="Proteomes" id="UP001315278"/>
    </source>
</evidence>
<dbReference type="PANTHER" id="PTHR43498">
    <property type="entry name" value="FERREDOXIN:COB-COM HETERODISULFIDE REDUCTASE SUBUNIT A"/>
    <property type="match status" value="1"/>
</dbReference>
<dbReference type="Pfam" id="PF12831">
    <property type="entry name" value="FAD_oxidored"/>
    <property type="match status" value="1"/>
</dbReference>
<name>A0ABS5FFH3_9BRAD</name>
<comment type="caution">
    <text evidence="6">The sequence shown here is derived from an EMBL/GenBank/DDBJ whole genome shotgun (WGS) entry which is preliminary data.</text>
</comment>
<accession>A0ABS5FFH3</accession>
<evidence type="ECO:0000313" key="6">
    <source>
        <dbReference type="EMBL" id="MBR0795545.1"/>
    </source>
</evidence>
<dbReference type="PROSITE" id="PS51257">
    <property type="entry name" value="PROKAR_LIPOPROTEIN"/>
    <property type="match status" value="1"/>
</dbReference>
<dbReference type="InterPro" id="IPR039650">
    <property type="entry name" value="HdrA-like"/>
</dbReference>
<keyword evidence="7" id="KW-1185">Reference proteome</keyword>
<keyword evidence="2" id="KW-0479">Metal-binding</keyword>
<dbReference type="Proteomes" id="UP001315278">
    <property type="component" value="Unassembled WGS sequence"/>
</dbReference>
<evidence type="ECO:0000256" key="1">
    <source>
        <dbReference type="ARBA" id="ARBA00022485"/>
    </source>
</evidence>
<keyword evidence="4" id="KW-0408">Iron</keyword>
<sequence>MARTGDERPRQELSADVLVVGGGAAGLAAACTAARAGARVLLLEKYGFCGGAAVAGLSGTVCGLFAATDNRTSAPQRVVFGFADRFLDVMKIRGGVTDPVRYGKTFTLTHDPLVWREAGDYLLAEAGARILFHTTVVDVLTEGENVTGVVAWTKQGRFDIRAQITIDASGDADVAALAGFETFVGRDGAVQNPTMIFRLMGVDVERFRAHYGDDTILGDEVSQMIRNLHNSREYHLPRAKVFLFPTPRPNELLCNCTRVIGRDGRELNPLLVEDITEAEIEGRRQVREYARFFRDRLVGCESSFVNDTGVQVGVRQTRQIRGMEVLTNDDVVSGRKRKTSIARSAWPIELHSGEKPRLEWLLDDYYDIAYESFVPVRGEGLLVAGRCLSAEHEAMASARVTAQCFSYGQAIGMAAAMCVQGGTSPRALNVSDLREALHRDGAVI</sequence>
<dbReference type="SUPFAM" id="SSF51905">
    <property type="entry name" value="FAD/NAD(P)-binding domain"/>
    <property type="match status" value="1"/>
</dbReference>
<dbReference type="Gene3D" id="3.50.50.60">
    <property type="entry name" value="FAD/NAD(P)-binding domain"/>
    <property type="match status" value="2"/>
</dbReference>
<keyword evidence="3" id="KW-0560">Oxidoreductase</keyword>